<dbReference type="SUPFAM" id="SSF81296">
    <property type="entry name" value="E set domains"/>
    <property type="match status" value="2"/>
</dbReference>
<dbReference type="Proteomes" id="UP000494163">
    <property type="component" value="Chromosome 3R"/>
</dbReference>
<reference evidence="4 5" key="1">
    <citation type="submission" date="2015-08" db="EMBL/GenBank/DDBJ databases">
        <title>Ancestral chromatin configuration constrains chromatin evolution on differentiating sex chromosomes in Drosophila.</title>
        <authorList>
            <person name="Zhou Q."/>
            <person name="Bachtrog D."/>
        </authorList>
    </citation>
    <scope>NUCLEOTIDE SEQUENCE [LARGE SCALE GENOMIC DNA]</scope>
    <source>
        <tissue evidence="4">Whole larvae</tissue>
    </source>
</reference>
<protein>
    <submittedName>
        <fullName evidence="4">CG18744</fullName>
    </submittedName>
</protein>
<dbReference type="GO" id="GO:0015031">
    <property type="term" value="P:protein transport"/>
    <property type="evidence" value="ECO:0007669"/>
    <property type="project" value="TreeGrafter"/>
</dbReference>
<evidence type="ECO:0000256" key="1">
    <source>
        <dbReference type="ARBA" id="ARBA00005298"/>
    </source>
</evidence>
<dbReference type="InterPro" id="IPR014752">
    <property type="entry name" value="Arrestin-like_C"/>
</dbReference>
<dbReference type="InterPro" id="IPR014756">
    <property type="entry name" value="Ig_E-set"/>
</dbReference>
<dbReference type="InterPro" id="IPR050357">
    <property type="entry name" value="Arrestin_domain-protein"/>
</dbReference>
<dbReference type="SMART" id="SM01017">
    <property type="entry name" value="Arrestin_C"/>
    <property type="match status" value="1"/>
</dbReference>
<evidence type="ECO:0000313" key="4">
    <source>
        <dbReference type="EMBL" id="ALC47983.1"/>
    </source>
</evidence>
<keyword evidence="5" id="KW-1185">Reference proteome</keyword>
<comment type="similarity">
    <text evidence="1">Belongs to the arrestin family.</text>
</comment>
<sequence>MNHRCDLQLEKPSGIYYAGETVNGCIYLTLPERALIRAIALESNGFACSAWLQPQQKKKKQPKVPKPPLSYEQRVDYFAKVDYFLGSESSLPQLLDAGCYRYDFSVQLPANCPSSYEGANGHIRYTLKLLLHSSTDRPVEVVLNRQLQVQPRSEDSSAPDLGACEAQAVEPTPALKFWRKPLRLHLDIPRAGYEPGTGISVHVRLQNLQELPLSMLTYKLNQMTTYVARQKDKAKRSEFKVERRQLLSSSHQLQSVPHGELQNFQHLYTLQVPITPPTLSSTACACLQLSYEVEVIVQTKHKKRFIMAHIPIIISNAPHILQCVKQDGGIHSSHFDLAAMSPTQTPERLATTSALAATNLSASMSSLASSFREAEFMAITNLNKKDKHAMSGEQLDFRPRYLYYEIEHADTEKV</sequence>
<organism evidence="4 5">
    <name type="scientific">Drosophila busckii</name>
    <name type="common">Fruit fly</name>
    <dbReference type="NCBI Taxonomy" id="30019"/>
    <lineage>
        <taxon>Eukaryota</taxon>
        <taxon>Metazoa</taxon>
        <taxon>Ecdysozoa</taxon>
        <taxon>Arthropoda</taxon>
        <taxon>Hexapoda</taxon>
        <taxon>Insecta</taxon>
        <taxon>Pterygota</taxon>
        <taxon>Neoptera</taxon>
        <taxon>Endopterygota</taxon>
        <taxon>Diptera</taxon>
        <taxon>Brachycera</taxon>
        <taxon>Muscomorpha</taxon>
        <taxon>Ephydroidea</taxon>
        <taxon>Drosophilidae</taxon>
        <taxon>Drosophila</taxon>
    </lineage>
</organism>
<feature type="domain" description="Arrestin C-terminal-like" evidence="3">
    <location>
        <begin position="178"/>
        <end position="319"/>
    </location>
</feature>
<dbReference type="AlphaFoldDB" id="A0A0M3QYN4"/>
<accession>A0A0M3QYN4</accession>
<dbReference type="InterPro" id="IPR011022">
    <property type="entry name" value="Arrestin_C-like"/>
</dbReference>
<dbReference type="EMBL" id="CP012526">
    <property type="protein sequence ID" value="ALC47983.1"/>
    <property type="molecule type" value="Genomic_DNA"/>
</dbReference>
<dbReference type="GO" id="GO:0005737">
    <property type="term" value="C:cytoplasm"/>
    <property type="evidence" value="ECO:0007669"/>
    <property type="project" value="TreeGrafter"/>
</dbReference>
<dbReference type="OMA" id="YFAKIDY"/>
<keyword evidence="2" id="KW-0716">Sensory transduction</keyword>
<dbReference type="Pfam" id="PF00339">
    <property type="entry name" value="Arrestin_N"/>
    <property type="match status" value="1"/>
</dbReference>
<dbReference type="Pfam" id="PF02752">
    <property type="entry name" value="Arrestin_C"/>
    <property type="match status" value="1"/>
</dbReference>
<gene>
    <name evidence="4" type="ORF">Dbus_chr3Rg2733</name>
</gene>
<dbReference type="Gene3D" id="2.60.40.640">
    <property type="match status" value="2"/>
</dbReference>
<dbReference type="PANTHER" id="PTHR11188">
    <property type="entry name" value="ARRESTIN DOMAIN CONTAINING PROTEIN"/>
    <property type="match status" value="1"/>
</dbReference>
<evidence type="ECO:0000313" key="5">
    <source>
        <dbReference type="Proteomes" id="UP000494163"/>
    </source>
</evidence>
<feature type="non-terminal residue" evidence="4">
    <location>
        <position position="414"/>
    </location>
</feature>
<dbReference type="OrthoDB" id="7785529at2759"/>
<evidence type="ECO:0000256" key="2">
    <source>
        <dbReference type="ARBA" id="ARBA00022606"/>
    </source>
</evidence>
<evidence type="ECO:0000259" key="3">
    <source>
        <dbReference type="SMART" id="SM01017"/>
    </source>
</evidence>
<dbReference type="PANTHER" id="PTHR11188:SF167">
    <property type="entry name" value="ARRESTIN C-TERMINAL-LIKE DOMAIN-CONTAINING PROTEIN-RELATED"/>
    <property type="match status" value="1"/>
</dbReference>
<dbReference type="SMR" id="A0A0M3QYN4"/>
<name>A0A0M3QYN4_DROBS</name>
<dbReference type="InterPro" id="IPR011021">
    <property type="entry name" value="Arrestin-like_N"/>
</dbReference>
<proteinExistence type="inferred from homology"/>